<feature type="transmembrane region" description="Helical" evidence="9">
    <location>
        <begin position="247"/>
        <end position="268"/>
    </location>
</feature>
<evidence type="ECO:0000256" key="7">
    <source>
        <dbReference type="RuleBase" id="RU000471"/>
    </source>
</evidence>
<evidence type="ECO:0000256" key="1">
    <source>
        <dbReference type="ARBA" id="ARBA00004141"/>
    </source>
</evidence>
<feature type="transmembrane region" description="Helical" evidence="9">
    <location>
        <begin position="6"/>
        <end position="24"/>
    </location>
</feature>
<gene>
    <name evidence="10" type="primary">ND1</name>
</gene>
<proteinExistence type="inferred from homology"/>
<evidence type="ECO:0000256" key="6">
    <source>
        <dbReference type="ARBA" id="ARBA00023136"/>
    </source>
</evidence>
<reference evidence="10" key="1">
    <citation type="submission" date="2020-06" db="EMBL/GenBank/DDBJ databases">
        <title>DNAmark Project.</title>
        <authorList>
            <person name="Leerhoei F."/>
        </authorList>
    </citation>
    <scope>NUCLEOTIDE SEQUENCE</scope>
    <source>
        <strain evidence="10">DM1236</strain>
    </source>
</reference>
<feature type="transmembrane region" description="Helical" evidence="9">
    <location>
        <begin position="70"/>
        <end position="89"/>
    </location>
</feature>
<comment type="subcellular location">
    <subcellularLocation>
        <location evidence="1">Membrane</location>
        <topology evidence="1">Multi-pass membrane protein</topology>
    </subcellularLocation>
    <subcellularLocation>
        <location evidence="7">Mitochondrion inner membrane</location>
        <topology evidence="7">Multi-pass membrane protein</topology>
    </subcellularLocation>
</comment>
<accession>A0A7D6W445</accession>
<dbReference type="HAMAP" id="MF_01350">
    <property type="entry name" value="NDH1_NuoH"/>
    <property type="match status" value="1"/>
</dbReference>
<dbReference type="GO" id="GO:0003954">
    <property type="term" value="F:NADH dehydrogenase activity"/>
    <property type="evidence" value="ECO:0007669"/>
    <property type="project" value="TreeGrafter"/>
</dbReference>
<feature type="transmembrane region" description="Helical" evidence="9">
    <location>
        <begin position="218"/>
        <end position="241"/>
    </location>
</feature>
<protein>
    <recommendedName>
        <fullName evidence="3 8">NADH-ubiquinone oxidoreductase chain 1</fullName>
        <ecNumber evidence="8">7.1.1.2</ecNumber>
    </recommendedName>
</protein>
<dbReference type="GO" id="GO:0008137">
    <property type="term" value="F:NADH dehydrogenase (ubiquinone) activity"/>
    <property type="evidence" value="ECO:0007669"/>
    <property type="project" value="UniProtKB-EC"/>
</dbReference>
<evidence type="ECO:0000256" key="3">
    <source>
        <dbReference type="ARBA" id="ARBA00021009"/>
    </source>
</evidence>
<keyword evidence="6 9" id="KW-0472">Membrane</keyword>
<name>A0A7D6W445_9GAST</name>
<sequence>MFILISSLITMVCVLVSVAFYTLYERKILGYAQIRKGPKSVGSLGILQPFADAVKLFLNELILPLSSNKLLYCMAPVFGFTLALFLWLLYPSSNSVKFLNYSMLVFLCVSSLNVYTILLSGWTSNSKYAFLGALRASAQTISYEVSMLFILMVPVLMLMSISLDTMMNYSFYISVLIFPMLLMWFTSALAETNRAPLDFAEGESELVSGFNIEYGGGLFALLFLAEYANIIFMSMMSMLMFFYSNNFLVFVSGLLFFSSVFLFCRAAYPRHRYDLLMMLCWKSFLPVSICILCLVILCSFPMILMLTMSVMII</sequence>
<evidence type="ECO:0000256" key="4">
    <source>
        <dbReference type="ARBA" id="ARBA00022692"/>
    </source>
</evidence>
<dbReference type="EMBL" id="MT628577">
    <property type="protein sequence ID" value="QLY89854.1"/>
    <property type="molecule type" value="Genomic_DNA"/>
</dbReference>
<keyword evidence="8" id="KW-0830">Ubiquinone</keyword>
<geneLocation type="mitochondrion" evidence="10"/>
<evidence type="ECO:0000256" key="5">
    <source>
        <dbReference type="ARBA" id="ARBA00022989"/>
    </source>
</evidence>
<dbReference type="GO" id="GO:0009060">
    <property type="term" value="P:aerobic respiration"/>
    <property type="evidence" value="ECO:0007669"/>
    <property type="project" value="TreeGrafter"/>
</dbReference>
<dbReference type="AlphaFoldDB" id="A0A7D6W445"/>
<dbReference type="EC" id="7.1.1.2" evidence="8"/>
<keyword evidence="8 10" id="KW-0496">Mitochondrion</keyword>
<feature type="transmembrane region" description="Helical" evidence="9">
    <location>
        <begin position="143"/>
        <end position="163"/>
    </location>
</feature>
<dbReference type="PANTHER" id="PTHR11432:SF3">
    <property type="entry name" value="NADH-UBIQUINONE OXIDOREDUCTASE CHAIN 1"/>
    <property type="match status" value="1"/>
</dbReference>
<keyword evidence="5 9" id="KW-1133">Transmembrane helix</keyword>
<comment type="similarity">
    <text evidence="2 7">Belongs to the complex I subunit 1 family.</text>
</comment>
<dbReference type="InterPro" id="IPR001694">
    <property type="entry name" value="NADH_UbQ_OxRdtase_su1/FPO"/>
</dbReference>
<dbReference type="Pfam" id="PF00146">
    <property type="entry name" value="NADHdh"/>
    <property type="match status" value="1"/>
</dbReference>
<dbReference type="PANTHER" id="PTHR11432">
    <property type="entry name" value="NADH DEHYDROGENASE SUBUNIT 1"/>
    <property type="match status" value="1"/>
</dbReference>
<organism evidence="10">
    <name type="scientific">Gyraulus laevis</name>
    <dbReference type="NCBI Taxonomy" id="1201560"/>
    <lineage>
        <taxon>Eukaryota</taxon>
        <taxon>Metazoa</taxon>
        <taxon>Spiralia</taxon>
        <taxon>Lophotrochozoa</taxon>
        <taxon>Mollusca</taxon>
        <taxon>Gastropoda</taxon>
        <taxon>Heterobranchia</taxon>
        <taxon>Euthyneura</taxon>
        <taxon>Panpulmonata</taxon>
        <taxon>Hygrophila</taxon>
        <taxon>Lymnaeoidea</taxon>
        <taxon>Planorbidae</taxon>
        <taxon>Gyraulus</taxon>
    </lineage>
</organism>
<evidence type="ECO:0000256" key="8">
    <source>
        <dbReference type="RuleBase" id="RU000473"/>
    </source>
</evidence>
<feature type="transmembrane region" description="Helical" evidence="9">
    <location>
        <begin position="289"/>
        <end position="312"/>
    </location>
</feature>
<dbReference type="GO" id="GO:0005743">
    <property type="term" value="C:mitochondrial inner membrane"/>
    <property type="evidence" value="ECO:0007669"/>
    <property type="project" value="UniProtKB-SubCell"/>
</dbReference>
<evidence type="ECO:0000256" key="2">
    <source>
        <dbReference type="ARBA" id="ARBA00010535"/>
    </source>
</evidence>
<feature type="transmembrane region" description="Helical" evidence="9">
    <location>
        <begin position="169"/>
        <end position="190"/>
    </location>
</feature>
<keyword evidence="7" id="KW-0520">NAD</keyword>
<feature type="transmembrane region" description="Helical" evidence="9">
    <location>
        <begin position="101"/>
        <end position="122"/>
    </location>
</feature>
<evidence type="ECO:0000256" key="9">
    <source>
        <dbReference type="SAM" id="Phobius"/>
    </source>
</evidence>
<comment type="catalytic activity">
    <reaction evidence="8">
        <text>a ubiquinone + NADH + 5 H(+)(in) = a ubiquinol + NAD(+) + 4 H(+)(out)</text>
        <dbReference type="Rhea" id="RHEA:29091"/>
        <dbReference type="Rhea" id="RHEA-COMP:9565"/>
        <dbReference type="Rhea" id="RHEA-COMP:9566"/>
        <dbReference type="ChEBI" id="CHEBI:15378"/>
        <dbReference type="ChEBI" id="CHEBI:16389"/>
        <dbReference type="ChEBI" id="CHEBI:17976"/>
        <dbReference type="ChEBI" id="CHEBI:57540"/>
        <dbReference type="ChEBI" id="CHEBI:57945"/>
        <dbReference type="EC" id="7.1.1.2"/>
    </reaction>
</comment>
<keyword evidence="4 7" id="KW-0812">Transmembrane</keyword>
<evidence type="ECO:0000313" key="10">
    <source>
        <dbReference type="EMBL" id="QLY89854.1"/>
    </source>
</evidence>